<proteinExistence type="predicted"/>
<organism evidence="7 8">
    <name type="scientific">Syphacia muris</name>
    <dbReference type="NCBI Taxonomy" id="451379"/>
    <lineage>
        <taxon>Eukaryota</taxon>
        <taxon>Metazoa</taxon>
        <taxon>Ecdysozoa</taxon>
        <taxon>Nematoda</taxon>
        <taxon>Chromadorea</taxon>
        <taxon>Rhabditida</taxon>
        <taxon>Spirurina</taxon>
        <taxon>Oxyuridomorpha</taxon>
        <taxon>Oxyuroidea</taxon>
        <taxon>Oxyuridae</taxon>
        <taxon>Syphacia</taxon>
    </lineage>
</organism>
<evidence type="ECO:0000259" key="6">
    <source>
        <dbReference type="SMART" id="SM00355"/>
    </source>
</evidence>
<keyword evidence="2" id="KW-0677">Repeat</keyword>
<dbReference type="InterPro" id="IPR013087">
    <property type="entry name" value="Znf_C2H2_type"/>
</dbReference>
<dbReference type="GO" id="GO:0010604">
    <property type="term" value="P:positive regulation of macromolecule metabolic process"/>
    <property type="evidence" value="ECO:0007669"/>
    <property type="project" value="UniProtKB-ARBA"/>
</dbReference>
<evidence type="ECO:0000313" key="8">
    <source>
        <dbReference type="WBParaSite" id="SMUV_0000851601-mRNA-1"/>
    </source>
</evidence>
<protein>
    <submittedName>
        <fullName evidence="8">C2H2-type domain-containing protein</fullName>
    </submittedName>
</protein>
<feature type="domain" description="C2H2-type" evidence="6">
    <location>
        <begin position="38"/>
        <end position="62"/>
    </location>
</feature>
<evidence type="ECO:0000313" key="7">
    <source>
        <dbReference type="Proteomes" id="UP000046393"/>
    </source>
</evidence>
<evidence type="ECO:0000256" key="3">
    <source>
        <dbReference type="ARBA" id="ARBA00022771"/>
    </source>
</evidence>
<dbReference type="STRING" id="451379.A0A0N5AUH9"/>
<evidence type="ECO:0000256" key="1">
    <source>
        <dbReference type="ARBA" id="ARBA00022723"/>
    </source>
</evidence>
<evidence type="ECO:0000256" key="2">
    <source>
        <dbReference type="ARBA" id="ARBA00022737"/>
    </source>
</evidence>
<reference evidence="8" key="1">
    <citation type="submission" date="2017-02" db="UniProtKB">
        <authorList>
            <consortium name="WormBaseParasite"/>
        </authorList>
    </citation>
    <scope>IDENTIFICATION</scope>
</reference>
<keyword evidence="4" id="KW-0862">Zinc</keyword>
<feature type="region of interest" description="Disordered" evidence="5">
    <location>
        <begin position="147"/>
        <end position="188"/>
    </location>
</feature>
<dbReference type="InterPro" id="IPR050329">
    <property type="entry name" value="GLI_C2H2-zinc-finger"/>
</dbReference>
<feature type="domain" description="C2H2-type" evidence="6">
    <location>
        <begin position="245"/>
        <end position="269"/>
    </location>
</feature>
<dbReference type="GO" id="GO:0005634">
    <property type="term" value="C:nucleus"/>
    <property type="evidence" value="ECO:0007669"/>
    <property type="project" value="UniProtKB-ARBA"/>
</dbReference>
<dbReference type="GO" id="GO:0000981">
    <property type="term" value="F:DNA-binding transcription factor activity, RNA polymerase II-specific"/>
    <property type="evidence" value="ECO:0007669"/>
    <property type="project" value="TreeGrafter"/>
</dbReference>
<feature type="domain" description="C2H2-type" evidence="6">
    <location>
        <begin position="327"/>
        <end position="352"/>
    </location>
</feature>
<dbReference type="SMART" id="SM00355">
    <property type="entry name" value="ZnF_C2H2"/>
    <property type="match status" value="4"/>
</dbReference>
<keyword evidence="3" id="KW-0863">Zinc-finger</keyword>
<name>A0A0N5AUH9_9BILA</name>
<evidence type="ECO:0000256" key="4">
    <source>
        <dbReference type="ARBA" id="ARBA00022833"/>
    </source>
</evidence>
<dbReference type="PANTHER" id="PTHR19818">
    <property type="entry name" value="ZINC FINGER PROTEIN ZIC AND GLI"/>
    <property type="match status" value="1"/>
</dbReference>
<evidence type="ECO:0000256" key="5">
    <source>
        <dbReference type="SAM" id="MobiDB-lite"/>
    </source>
</evidence>
<accession>A0A0N5AUH9</accession>
<keyword evidence="1" id="KW-0479">Metal-binding</keyword>
<keyword evidence="7" id="KW-1185">Reference proteome</keyword>
<feature type="domain" description="C2H2-type" evidence="6">
    <location>
        <begin position="299"/>
        <end position="322"/>
    </location>
</feature>
<sequence>MSKNVEERVKCLLCEEGESKNEKCNLIHIHGHLGYKKYACRSCKFTCHTEDEAMLHKYKVGHLVTHNNNEYKEALSNLIYLNCLHASEFGISAVVSDGVINTHSSLAKSELCNSTFDKNDGYKSKIDKDEISKDGFLKTRKKDRDITNSGIETSRDAKTSDASFDSSHDSSKRKKAKHDHLTPPADVLVNDKASSSSISSLVEKSKIFYTGCDEQKSSKSEEIAHSSVMPLKRNIFQRLNENEISRCCKCGKEVSSSYFYLKTHVMEVHAKYFEKDCKESEICTAIRSCFPASTVYSDEQCVSCGKFVKTNHGRKTHVITYHFHRNMECVVPGCGLFEAAPNDLKRHIEGVHGVPLSSSVNSETYRLYMVAKKEYEAALAAEIIKYFPFNLPNRNLCNFDELKNVHNMPSISSREKLLNVDKISVHDVAARSEIVAEKTSSTSPDSSLDSLENFFKDMSKKKLEIQKIAADESVNGTSTVNESAVVQEPKKDIAGEPVETTENLCSEKKVKVKEISKKTSEKESLNADVANNSAFQASPVKFRDEKHSKPSSASVFNQPLALKSDNQIHSPASAQKCSQFWPARRFKHSQCNRVPFEGEYKNRFREYNGTCNGDLKSTTCAGEFPNNVHNRALNIQRKTPLLSSSNCQKKEENWRVLGATRWQDKQKVKKKKPTKKERAIIKEYLKSRSLISSPSYKNVSPLFRNDHLLSKKDNSLMSNATSHFDRSFDFPSNQVKKEVTERVKEEFDNGSPISFKFCCDNKNSSLGNGGKRLLGATNRNVFVKVEASDVHMGNIAEVKNEPL</sequence>
<dbReference type="PANTHER" id="PTHR19818:SF139">
    <property type="entry name" value="PAIR-RULE PROTEIN ODD-PAIRED"/>
    <property type="match status" value="1"/>
</dbReference>
<dbReference type="GO" id="GO:0008270">
    <property type="term" value="F:zinc ion binding"/>
    <property type="evidence" value="ECO:0007669"/>
    <property type="project" value="UniProtKB-KW"/>
</dbReference>
<dbReference type="Proteomes" id="UP000046393">
    <property type="component" value="Unplaced"/>
</dbReference>
<dbReference type="GO" id="GO:0000978">
    <property type="term" value="F:RNA polymerase II cis-regulatory region sequence-specific DNA binding"/>
    <property type="evidence" value="ECO:0007669"/>
    <property type="project" value="TreeGrafter"/>
</dbReference>
<dbReference type="AlphaFoldDB" id="A0A0N5AUH9"/>
<dbReference type="WBParaSite" id="SMUV_0000851601-mRNA-1">
    <property type="protein sequence ID" value="SMUV_0000851601-mRNA-1"/>
    <property type="gene ID" value="SMUV_0000851601"/>
</dbReference>